<comment type="caution">
    <text evidence="2">The sequence shown here is derived from an EMBL/GenBank/DDBJ whole genome shotgun (WGS) entry which is preliminary data.</text>
</comment>
<keyword evidence="3" id="KW-1185">Reference proteome</keyword>
<accession>A0ABV7R6P5</accession>
<sequence length="132" mass="14424">MSLRLPPLRQGRHIQVDTSLAIVNIVLLLIFYFLIVGGNPALETPLELASTTELAPEDLPSPVLEVHGPEDWRLDGRPIQPEMLPAALADMTGSVHLVMDRTAPAALLVGLMRRPELAGHDIRLVTIKGFQP</sequence>
<organism evidence="2 3">
    <name type="scientific">Paracoccus mangrovi</name>
    <dbReference type="NCBI Taxonomy" id="1715645"/>
    <lineage>
        <taxon>Bacteria</taxon>
        <taxon>Pseudomonadati</taxon>
        <taxon>Pseudomonadota</taxon>
        <taxon>Alphaproteobacteria</taxon>
        <taxon>Rhodobacterales</taxon>
        <taxon>Paracoccaceae</taxon>
        <taxon>Paracoccus</taxon>
    </lineage>
</organism>
<keyword evidence="1" id="KW-0812">Transmembrane</keyword>
<protein>
    <submittedName>
        <fullName evidence="2">ExbD/TolR family protein</fullName>
    </submittedName>
</protein>
<reference evidence="3" key="1">
    <citation type="journal article" date="2019" name="Int. J. Syst. Evol. Microbiol.">
        <title>The Global Catalogue of Microorganisms (GCM) 10K type strain sequencing project: providing services to taxonomists for standard genome sequencing and annotation.</title>
        <authorList>
            <consortium name="The Broad Institute Genomics Platform"/>
            <consortium name="The Broad Institute Genome Sequencing Center for Infectious Disease"/>
            <person name="Wu L."/>
            <person name="Ma J."/>
        </authorList>
    </citation>
    <scope>NUCLEOTIDE SEQUENCE [LARGE SCALE GENOMIC DNA]</scope>
    <source>
        <strain evidence="3">KCTC 42899</strain>
    </source>
</reference>
<proteinExistence type="predicted"/>
<evidence type="ECO:0000313" key="2">
    <source>
        <dbReference type="EMBL" id="MFC3529850.1"/>
    </source>
</evidence>
<gene>
    <name evidence="2" type="ORF">ACFOMH_16875</name>
</gene>
<keyword evidence="1" id="KW-0472">Membrane</keyword>
<name>A0ABV7R6P5_9RHOB</name>
<dbReference type="EMBL" id="JBHRXJ010000015">
    <property type="protein sequence ID" value="MFC3529850.1"/>
    <property type="molecule type" value="Genomic_DNA"/>
</dbReference>
<evidence type="ECO:0000256" key="1">
    <source>
        <dbReference type="SAM" id="Phobius"/>
    </source>
</evidence>
<dbReference type="RefSeq" id="WP_374427600.1">
    <property type="nucleotide sequence ID" value="NZ_JBHRXJ010000015.1"/>
</dbReference>
<dbReference type="Proteomes" id="UP001595721">
    <property type="component" value="Unassembled WGS sequence"/>
</dbReference>
<feature type="transmembrane region" description="Helical" evidence="1">
    <location>
        <begin position="21"/>
        <end position="42"/>
    </location>
</feature>
<evidence type="ECO:0000313" key="3">
    <source>
        <dbReference type="Proteomes" id="UP001595721"/>
    </source>
</evidence>
<keyword evidence="1" id="KW-1133">Transmembrane helix</keyword>